<organism evidence="2">
    <name type="scientific">Barrevirus sp</name>
    <dbReference type="NCBI Taxonomy" id="2487763"/>
    <lineage>
        <taxon>Viruses</taxon>
        <taxon>Varidnaviria</taxon>
        <taxon>Bamfordvirae</taxon>
        <taxon>Nucleocytoviricota</taxon>
        <taxon>Megaviricetes</taxon>
        <taxon>Imitervirales</taxon>
        <taxon>Mimiviridae</taxon>
        <taxon>Klosneuvirinae</taxon>
    </lineage>
</organism>
<protein>
    <submittedName>
        <fullName evidence="2">Uncharacterized protein</fullName>
    </submittedName>
</protein>
<name>A0A3G4ZQ60_9VIRU</name>
<feature type="compositionally biased region" description="Basic and acidic residues" evidence="1">
    <location>
        <begin position="91"/>
        <end position="100"/>
    </location>
</feature>
<feature type="compositionally biased region" description="Basic residues" evidence="1">
    <location>
        <begin position="101"/>
        <end position="115"/>
    </location>
</feature>
<sequence>MPVDLVIVRVAKDGSLKNSAPCFKCIEYLNRLNKKTTYRLGNVYYSDISGNVIKVKFTTLLYSEVKHISMRFRDDIYPIVKKKDLDKEDINKDKKRDISPTKKKWSPKIKKKGRK</sequence>
<evidence type="ECO:0000313" key="2">
    <source>
        <dbReference type="EMBL" id="AYV77017.1"/>
    </source>
</evidence>
<feature type="region of interest" description="Disordered" evidence="1">
    <location>
        <begin position="91"/>
        <end position="115"/>
    </location>
</feature>
<accession>A0A3G4ZQ60</accession>
<dbReference type="EMBL" id="MK072005">
    <property type="protein sequence ID" value="AYV77017.1"/>
    <property type="molecule type" value="Genomic_DNA"/>
</dbReference>
<evidence type="ECO:0000256" key="1">
    <source>
        <dbReference type="SAM" id="MobiDB-lite"/>
    </source>
</evidence>
<gene>
    <name evidence="2" type="ORF">Barrevirus8_3</name>
</gene>
<proteinExistence type="predicted"/>
<reference evidence="2" key="1">
    <citation type="submission" date="2018-10" db="EMBL/GenBank/DDBJ databases">
        <title>Hidden diversity of soil giant viruses.</title>
        <authorList>
            <person name="Schulz F."/>
            <person name="Alteio L."/>
            <person name="Goudeau D."/>
            <person name="Ryan E.M."/>
            <person name="Malmstrom R.R."/>
            <person name="Blanchard J."/>
            <person name="Woyke T."/>
        </authorList>
    </citation>
    <scope>NUCLEOTIDE SEQUENCE</scope>
    <source>
        <strain evidence="2">BAV1</strain>
    </source>
</reference>